<accession>A0A5D3FK66</accession>
<gene>
    <name evidence="1" type="ORF">FXF68_15560</name>
</gene>
<evidence type="ECO:0000313" key="2">
    <source>
        <dbReference type="Proteomes" id="UP000323505"/>
    </source>
</evidence>
<sequence length="221" mass="22917">MLRLHDARTGRAGPLSGGPGLRVQVLDGGLRAPVIADLLRRVAERAGRRGVRVTSVPSSVSDQWADHGIAPFEVVDVPLPDADVYVGGSGDPAGLWLDVPPEAVGGGAFGDALAVRLAVLEVPYREPLELSGARPARAAERLGRWRGQVAEWATSPGRPMNRAYATEAEAALADDLDAPGALAVLDRLAADPDVPPGAKLETFIHVDLVLALGLVSAIGSA</sequence>
<proteinExistence type="predicted"/>
<organism evidence="1 2">
    <name type="scientific">Actinomadura decatromicini</name>
    <dbReference type="NCBI Taxonomy" id="2604572"/>
    <lineage>
        <taxon>Bacteria</taxon>
        <taxon>Bacillati</taxon>
        <taxon>Actinomycetota</taxon>
        <taxon>Actinomycetes</taxon>
        <taxon>Streptosporangiales</taxon>
        <taxon>Thermomonosporaceae</taxon>
        <taxon>Actinomadura</taxon>
    </lineage>
</organism>
<comment type="caution">
    <text evidence="1">The sequence shown here is derived from an EMBL/GenBank/DDBJ whole genome shotgun (WGS) entry which is preliminary data.</text>
</comment>
<dbReference type="AlphaFoldDB" id="A0A5D3FK66"/>
<dbReference type="Proteomes" id="UP000323505">
    <property type="component" value="Unassembled WGS sequence"/>
</dbReference>
<evidence type="ECO:0000313" key="1">
    <source>
        <dbReference type="EMBL" id="TYK49217.1"/>
    </source>
</evidence>
<evidence type="ECO:0008006" key="3">
    <source>
        <dbReference type="Google" id="ProtNLM"/>
    </source>
</evidence>
<protein>
    <recommendedName>
        <fullName evidence="3">Cysteinyl-tRNA synthetase</fullName>
    </recommendedName>
</protein>
<keyword evidence="2" id="KW-1185">Reference proteome</keyword>
<dbReference type="Gene3D" id="1.20.120.640">
    <property type="entry name" value="Anticodon-binding domain of a subclass of class I aminoacyl-tRNA synthetases"/>
    <property type="match status" value="1"/>
</dbReference>
<dbReference type="EMBL" id="VSRQ01000003">
    <property type="protein sequence ID" value="TYK49217.1"/>
    <property type="molecule type" value="Genomic_DNA"/>
</dbReference>
<name>A0A5D3FK66_9ACTN</name>
<dbReference type="RefSeq" id="WP_148759758.1">
    <property type="nucleotide sequence ID" value="NZ_VSRQ01000003.1"/>
</dbReference>
<reference evidence="1 2" key="1">
    <citation type="submission" date="2019-08" db="EMBL/GenBank/DDBJ databases">
        <title>Actinomadura sp. nov. CYP1-5 isolated from mountain soil.</title>
        <authorList>
            <person name="Songsumanus A."/>
            <person name="Kuncharoen N."/>
            <person name="Kudo T."/>
            <person name="Yuki M."/>
            <person name="Igarashi Y."/>
            <person name="Tanasupawat S."/>
        </authorList>
    </citation>
    <scope>NUCLEOTIDE SEQUENCE [LARGE SCALE GENOMIC DNA]</scope>
    <source>
        <strain evidence="1 2">CYP1-5</strain>
    </source>
</reference>